<dbReference type="EMBL" id="JBDLYL010000051">
    <property type="protein sequence ID" value="MEN8643011.1"/>
    <property type="molecule type" value="Genomic_DNA"/>
</dbReference>
<gene>
    <name evidence="1" type="ORF">ABFE88_25465</name>
</gene>
<dbReference type="InterPro" id="IPR012902">
    <property type="entry name" value="N_methyl_site"/>
</dbReference>
<protein>
    <submittedName>
        <fullName evidence="1">Prepilin-type N-terminal cleavage/methylation domain-containing protein</fullName>
    </submittedName>
</protein>
<accession>A0ABV0DRI4</accession>
<name>A0ABV0DRI4_9PSED</name>
<reference evidence="1 2" key="1">
    <citation type="submission" date="2024-05" db="EMBL/GenBank/DDBJ databases">
        <title>Sequence of Lycoming College course isolates.</title>
        <authorList>
            <person name="Reigle C.A."/>
            <person name="Newman J.D."/>
        </authorList>
    </citation>
    <scope>NUCLEOTIDE SEQUENCE [LARGE SCALE GENOMIC DNA]</scope>
    <source>
        <strain evidence="1 2">CAR-09</strain>
    </source>
</reference>
<dbReference type="GeneID" id="90534985"/>
<keyword evidence="2" id="KW-1185">Reference proteome</keyword>
<proteinExistence type="predicted"/>
<sequence>MRRRPAGFGLIEALLALALGLMLLAAASQLFGSAYQAWRLQGATARLQDDARLVLQRLAEDIRMAGMFGCLRLDAADFRIAGAAEAFATPITITPGSLTLVGAELPGLAGRADWTVLSDCRSWAEVVGHRHVPGTVVQALPIRRLTYRLHKGSLQLLTYSQNANLIDNVRAFEVNLVEVAEGELLDIRLTLFDRQHQLEHRHQLSVALRNPRQG</sequence>
<dbReference type="RefSeq" id="WP_258644699.1">
    <property type="nucleotide sequence ID" value="NZ_CP087185.1"/>
</dbReference>
<evidence type="ECO:0000313" key="2">
    <source>
        <dbReference type="Proteomes" id="UP001424532"/>
    </source>
</evidence>
<evidence type="ECO:0000313" key="1">
    <source>
        <dbReference type="EMBL" id="MEN8643011.1"/>
    </source>
</evidence>
<comment type="caution">
    <text evidence="1">The sequence shown here is derived from an EMBL/GenBank/DDBJ whole genome shotgun (WGS) entry which is preliminary data.</text>
</comment>
<dbReference type="Proteomes" id="UP001424532">
    <property type="component" value="Unassembled WGS sequence"/>
</dbReference>
<dbReference type="Pfam" id="PF07963">
    <property type="entry name" value="N_methyl"/>
    <property type="match status" value="1"/>
</dbReference>
<organism evidence="1 2">
    <name type="scientific">Pseudomonas sichuanensis</name>
    <dbReference type="NCBI Taxonomy" id="2213015"/>
    <lineage>
        <taxon>Bacteria</taxon>
        <taxon>Pseudomonadati</taxon>
        <taxon>Pseudomonadota</taxon>
        <taxon>Gammaproteobacteria</taxon>
        <taxon>Pseudomonadales</taxon>
        <taxon>Pseudomonadaceae</taxon>
        <taxon>Pseudomonas</taxon>
    </lineage>
</organism>